<evidence type="ECO:0000313" key="2">
    <source>
        <dbReference type="EMBL" id="PJZ51508.1"/>
    </source>
</evidence>
<protein>
    <submittedName>
        <fullName evidence="2">Uncharacterized protein</fullName>
    </submittedName>
</protein>
<keyword evidence="1" id="KW-0472">Membrane</keyword>
<feature type="transmembrane region" description="Helical" evidence="1">
    <location>
        <begin position="125"/>
        <end position="146"/>
    </location>
</feature>
<dbReference type="Proteomes" id="UP000232149">
    <property type="component" value="Unassembled WGS sequence"/>
</dbReference>
<proteinExistence type="predicted"/>
<dbReference type="EMBL" id="NPDV01000023">
    <property type="protein sequence ID" value="PJZ51508.1"/>
    <property type="molecule type" value="Genomic_DNA"/>
</dbReference>
<name>A0A2M9YIZ8_9LEPT</name>
<dbReference type="Proteomes" id="UP000232188">
    <property type="component" value="Unassembled WGS sequence"/>
</dbReference>
<evidence type="ECO:0000313" key="4">
    <source>
        <dbReference type="Proteomes" id="UP000232149"/>
    </source>
</evidence>
<dbReference type="EMBL" id="NPDU01000029">
    <property type="protein sequence ID" value="PJZ61584.1"/>
    <property type="molecule type" value="Genomic_DNA"/>
</dbReference>
<comment type="caution">
    <text evidence="2">The sequence shown here is derived from an EMBL/GenBank/DDBJ whole genome shotgun (WGS) entry which is preliminary data.</text>
</comment>
<feature type="transmembrane region" description="Helical" evidence="1">
    <location>
        <begin position="52"/>
        <end position="78"/>
    </location>
</feature>
<reference evidence="4 5" key="1">
    <citation type="submission" date="2017-07" db="EMBL/GenBank/DDBJ databases">
        <title>Leptospira spp. isolated from tropical soils.</title>
        <authorList>
            <person name="Thibeaux R."/>
            <person name="Iraola G."/>
            <person name="Ferres I."/>
            <person name="Bierque E."/>
            <person name="Girault D."/>
            <person name="Soupe-Gilbert M.-E."/>
            <person name="Picardeau M."/>
            <person name="Goarant C."/>
        </authorList>
    </citation>
    <scope>NUCLEOTIDE SEQUENCE [LARGE SCALE GENOMIC DNA]</scope>
    <source>
        <strain evidence="2 5">FH2-B-C1</strain>
        <strain evidence="3 4">FH2-B-D1</strain>
    </source>
</reference>
<dbReference type="AlphaFoldDB" id="A0A2M9YIZ8"/>
<evidence type="ECO:0000256" key="1">
    <source>
        <dbReference type="SAM" id="Phobius"/>
    </source>
</evidence>
<gene>
    <name evidence="3" type="ORF">CH376_12410</name>
    <name evidence="2" type="ORF">CH380_19675</name>
</gene>
<accession>A0A2M9YIZ8</accession>
<keyword evidence="1" id="KW-0812">Transmembrane</keyword>
<keyword evidence="4" id="KW-1185">Reference proteome</keyword>
<keyword evidence="1" id="KW-1133">Transmembrane helix</keyword>
<sequence length="171" mass="20282">MKKGSNMESISNIFSWLSSSFRTNPLTKKINEFLFYFERTDRYKILSYRASVLIQIIKLHLVLFKYLLGMLSLAWFTWKNKVKFRTEPVGQIIVLHYNSETHKPEDFVSKLERNVAIPFKTLHGYIPVILILPFGATIQAGSWDGFVKSLDRDQRRENQEALYKYREDYKM</sequence>
<evidence type="ECO:0000313" key="3">
    <source>
        <dbReference type="EMBL" id="PJZ61584.1"/>
    </source>
</evidence>
<organism evidence="2 5">
    <name type="scientific">Leptospira adleri</name>
    <dbReference type="NCBI Taxonomy" id="2023186"/>
    <lineage>
        <taxon>Bacteria</taxon>
        <taxon>Pseudomonadati</taxon>
        <taxon>Spirochaetota</taxon>
        <taxon>Spirochaetia</taxon>
        <taxon>Leptospirales</taxon>
        <taxon>Leptospiraceae</taxon>
        <taxon>Leptospira</taxon>
    </lineage>
</organism>
<evidence type="ECO:0000313" key="5">
    <source>
        <dbReference type="Proteomes" id="UP000232188"/>
    </source>
</evidence>